<name>A0A316UMD0_9BASI</name>
<evidence type="ECO:0000256" key="1">
    <source>
        <dbReference type="ARBA" id="ARBA00004245"/>
    </source>
</evidence>
<dbReference type="PANTHER" id="PTHR47174:SF3">
    <property type="entry name" value="BRIDGING INTEGRATOR 3"/>
    <property type="match status" value="1"/>
</dbReference>
<dbReference type="STRING" id="1569628.A0A316UMD0"/>
<dbReference type="InterPro" id="IPR027267">
    <property type="entry name" value="AH/BAR_dom_sf"/>
</dbReference>
<feature type="domain" description="BAR" evidence="5">
    <location>
        <begin position="17"/>
        <end position="237"/>
    </location>
</feature>
<dbReference type="SMART" id="SM00721">
    <property type="entry name" value="BAR"/>
    <property type="match status" value="1"/>
</dbReference>
<dbReference type="Gene3D" id="1.20.1270.60">
    <property type="entry name" value="Arfaptin homology (AH) domain/BAR domain"/>
    <property type="match status" value="1"/>
</dbReference>
<dbReference type="AlphaFoldDB" id="A0A316UMD0"/>
<dbReference type="GO" id="GO:1990528">
    <property type="term" value="C:Rvs161p-Rvs167p complex"/>
    <property type="evidence" value="ECO:0007669"/>
    <property type="project" value="TreeGrafter"/>
</dbReference>
<dbReference type="GO" id="GO:0030479">
    <property type="term" value="C:actin cortical patch"/>
    <property type="evidence" value="ECO:0007669"/>
    <property type="project" value="TreeGrafter"/>
</dbReference>
<dbReference type="EMBL" id="KZ819677">
    <property type="protein sequence ID" value="PWN25073.1"/>
    <property type="molecule type" value="Genomic_DNA"/>
</dbReference>
<keyword evidence="4" id="KW-0175">Coiled coil</keyword>
<dbReference type="GO" id="GO:0031097">
    <property type="term" value="C:medial cortex"/>
    <property type="evidence" value="ECO:0007669"/>
    <property type="project" value="TreeGrafter"/>
</dbReference>
<keyword evidence="2" id="KW-0963">Cytoplasm</keyword>
<dbReference type="InterPro" id="IPR037429">
    <property type="entry name" value="Rvs161/Hob3_BAR"/>
</dbReference>
<dbReference type="OrthoDB" id="446293at2759"/>
<dbReference type="GO" id="GO:0008289">
    <property type="term" value="F:lipid binding"/>
    <property type="evidence" value="ECO:0007669"/>
    <property type="project" value="TreeGrafter"/>
</dbReference>
<evidence type="ECO:0000259" key="5">
    <source>
        <dbReference type="PROSITE" id="PS51021"/>
    </source>
</evidence>
<evidence type="ECO:0000313" key="7">
    <source>
        <dbReference type="Proteomes" id="UP000245884"/>
    </source>
</evidence>
<dbReference type="GO" id="GO:0007015">
    <property type="term" value="P:actin filament organization"/>
    <property type="evidence" value="ECO:0007669"/>
    <property type="project" value="InterPro"/>
</dbReference>
<feature type="coiled-coil region" evidence="4">
    <location>
        <begin position="25"/>
        <end position="59"/>
    </location>
</feature>
<keyword evidence="7" id="KW-1185">Reference proteome</keyword>
<dbReference type="PANTHER" id="PTHR47174">
    <property type="entry name" value="BRIDGING INTEGRATOR 3"/>
    <property type="match status" value="1"/>
</dbReference>
<comment type="subcellular location">
    <subcellularLocation>
        <location evidence="1">Cytoplasm</location>
        <location evidence="1">Cytoskeleton</location>
    </subcellularLocation>
</comment>
<dbReference type="Proteomes" id="UP000245884">
    <property type="component" value="Unassembled WGS sequence"/>
</dbReference>
<dbReference type="GO" id="GO:0051666">
    <property type="term" value="P:actin cortical patch localization"/>
    <property type="evidence" value="ECO:0007669"/>
    <property type="project" value="InterPro"/>
</dbReference>
<dbReference type="SUPFAM" id="SSF103657">
    <property type="entry name" value="BAR/IMD domain-like"/>
    <property type="match status" value="1"/>
</dbReference>
<gene>
    <name evidence="6" type="ORF">BDZ90DRAFT_234291</name>
</gene>
<dbReference type="GO" id="GO:0006897">
    <property type="term" value="P:endocytosis"/>
    <property type="evidence" value="ECO:0007669"/>
    <property type="project" value="InterPro"/>
</dbReference>
<dbReference type="Pfam" id="PF03114">
    <property type="entry name" value="BAR"/>
    <property type="match status" value="1"/>
</dbReference>
<dbReference type="InterPro" id="IPR004148">
    <property type="entry name" value="BAR_dom"/>
</dbReference>
<dbReference type="InterPro" id="IPR046982">
    <property type="entry name" value="BIN3/RVS161-like"/>
</dbReference>
<accession>A0A316UMD0</accession>
<dbReference type="GeneID" id="37028782"/>
<sequence>MSWSGFKKSINRAGTGIMMKTGQVERTVDNEFADEEAKYRQLEKECQTLQKEAKAYLDSMRSLASSQARMAEAIDGMFTDSSDAAMAAGAYRRAVEELDTKTARELDAPYRATVLEPVGKLCSYFPEINKNIEKRNKKLLDYDAARSKHRKLIDKPSDDPAKLPRAEKELNDAQLLFETLNTQCLEDLPQLVDLRIPYLDPSFEAMVRMQAKFSEEGYEKMGGVQRFFAEGVREEYADGGLDAQVEGVLAEMREMSICGLAA</sequence>
<evidence type="ECO:0000256" key="3">
    <source>
        <dbReference type="ARBA" id="ARBA00023212"/>
    </source>
</evidence>
<dbReference type="GO" id="GO:0097320">
    <property type="term" value="P:plasma membrane tubulation"/>
    <property type="evidence" value="ECO:0007669"/>
    <property type="project" value="TreeGrafter"/>
</dbReference>
<evidence type="ECO:0000313" key="6">
    <source>
        <dbReference type="EMBL" id="PWN25073.1"/>
    </source>
</evidence>
<dbReference type="FunFam" id="1.20.1270.60:FF:000014">
    <property type="entry name" value="Protein hob3, variant"/>
    <property type="match status" value="1"/>
</dbReference>
<dbReference type="GO" id="GO:0043332">
    <property type="term" value="C:mating projection tip"/>
    <property type="evidence" value="ECO:0007669"/>
    <property type="project" value="TreeGrafter"/>
</dbReference>
<proteinExistence type="predicted"/>
<reference evidence="6 7" key="1">
    <citation type="journal article" date="2018" name="Mol. Biol. Evol.">
        <title>Broad Genomic Sampling Reveals a Smut Pathogenic Ancestry of the Fungal Clade Ustilaginomycotina.</title>
        <authorList>
            <person name="Kijpornyongpan T."/>
            <person name="Mondo S.J."/>
            <person name="Barry K."/>
            <person name="Sandor L."/>
            <person name="Lee J."/>
            <person name="Lipzen A."/>
            <person name="Pangilinan J."/>
            <person name="LaButti K."/>
            <person name="Hainaut M."/>
            <person name="Henrissat B."/>
            <person name="Grigoriev I.V."/>
            <person name="Spatafora J.W."/>
            <person name="Aime M.C."/>
        </authorList>
    </citation>
    <scope>NUCLEOTIDE SEQUENCE [LARGE SCALE GENOMIC DNA]</scope>
    <source>
        <strain evidence="6 7">MCA 5214</strain>
    </source>
</reference>
<evidence type="ECO:0000256" key="4">
    <source>
        <dbReference type="SAM" id="Coils"/>
    </source>
</evidence>
<dbReference type="PROSITE" id="PS51021">
    <property type="entry name" value="BAR"/>
    <property type="match status" value="1"/>
</dbReference>
<protein>
    <submittedName>
        <fullName evidence="6">BAR-domain-containing protein</fullName>
    </submittedName>
</protein>
<dbReference type="CDD" id="cd07591">
    <property type="entry name" value="BAR_Rvs161p"/>
    <property type="match status" value="1"/>
</dbReference>
<organism evidence="6 7">
    <name type="scientific">Jaminaea rosea</name>
    <dbReference type="NCBI Taxonomy" id="1569628"/>
    <lineage>
        <taxon>Eukaryota</taxon>
        <taxon>Fungi</taxon>
        <taxon>Dikarya</taxon>
        <taxon>Basidiomycota</taxon>
        <taxon>Ustilaginomycotina</taxon>
        <taxon>Exobasidiomycetes</taxon>
        <taxon>Microstromatales</taxon>
        <taxon>Microstromatales incertae sedis</taxon>
        <taxon>Jaminaea</taxon>
    </lineage>
</organism>
<dbReference type="RefSeq" id="XP_025359685.1">
    <property type="nucleotide sequence ID" value="XM_025506959.1"/>
</dbReference>
<keyword evidence="3" id="KW-0206">Cytoskeleton</keyword>
<evidence type="ECO:0000256" key="2">
    <source>
        <dbReference type="ARBA" id="ARBA00022490"/>
    </source>
</evidence>